<feature type="domain" description="HTH hxlR-type" evidence="5">
    <location>
        <begin position="8"/>
        <end position="108"/>
    </location>
</feature>
<feature type="region of interest" description="Disordered" evidence="4">
    <location>
        <begin position="104"/>
        <end position="123"/>
    </location>
</feature>
<gene>
    <name evidence="6" type="ORF">QWJ41_16390</name>
</gene>
<reference evidence="6" key="1">
    <citation type="submission" date="2023-06" db="EMBL/GenBank/DDBJ databases">
        <title>Genome sequence of Nocardioides sp. SOB44.</title>
        <authorList>
            <person name="Zhang G."/>
        </authorList>
    </citation>
    <scope>NUCLEOTIDE SEQUENCE</scope>
    <source>
        <strain evidence="6">SOB44</strain>
    </source>
</reference>
<evidence type="ECO:0000256" key="3">
    <source>
        <dbReference type="ARBA" id="ARBA00023163"/>
    </source>
</evidence>
<proteinExistence type="predicted"/>
<keyword evidence="7" id="KW-1185">Reference proteome</keyword>
<dbReference type="Gene3D" id="1.10.10.10">
    <property type="entry name" value="Winged helix-like DNA-binding domain superfamily/Winged helix DNA-binding domain"/>
    <property type="match status" value="1"/>
</dbReference>
<dbReference type="InterPro" id="IPR036388">
    <property type="entry name" value="WH-like_DNA-bd_sf"/>
</dbReference>
<keyword evidence="2" id="KW-0238">DNA-binding</keyword>
<keyword evidence="3" id="KW-0804">Transcription</keyword>
<evidence type="ECO:0000259" key="5">
    <source>
        <dbReference type="PROSITE" id="PS51118"/>
    </source>
</evidence>
<comment type="caution">
    <text evidence="6">The sequence shown here is derived from an EMBL/GenBank/DDBJ whole genome shotgun (WGS) entry which is preliminary data.</text>
</comment>
<organism evidence="6 7">
    <name type="scientific">Nocardioides cremeus</name>
    <dbReference type="NCBI Taxonomy" id="3058044"/>
    <lineage>
        <taxon>Bacteria</taxon>
        <taxon>Bacillati</taxon>
        <taxon>Actinomycetota</taxon>
        <taxon>Actinomycetes</taxon>
        <taxon>Propionibacteriales</taxon>
        <taxon>Nocardioidaceae</taxon>
        <taxon>Nocardioides</taxon>
    </lineage>
</organism>
<dbReference type="RefSeq" id="WP_032491541.1">
    <property type="nucleotide sequence ID" value="NZ_JAULSC010000019.1"/>
</dbReference>
<evidence type="ECO:0000256" key="2">
    <source>
        <dbReference type="ARBA" id="ARBA00023125"/>
    </source>
</evidence>
<dbReference type="Pfam" id="PF01638">
    <property type="entry name" value="HxlR"/>
    <property type="match status" value="1"/>
</dbReference>
<dbReference type="PANTHER" id="PTHR33204">
    <property type="entry name" value="TRANSCRIPTIONAL REGULATOR, MARR FAMILY"/>
    <property type="match status" value="1"/>
</dbReference>
<dbReference type="InterPro" id="IPR036390">
    <property type="entry name" value="WH_DNA-bd_sf"/>
</dbReference>
<dbReference type="PANTHER" id="PTHR33204:SF37">
    <property type="entry name" value="HTH-TYPE TRANSCRIPTIONAL REGULATOR YODB"/>
    <property type="match status" value="1"/>
</dbReference>
<dbReference type="Proteomes" id="UP001168363">
    <property type="component" value="Unassembled WGS sequence"/>
</dbReference>
<evidence type="ECO:0000313" key="6">
    <source>
        <dbReference type="EMBL" id="MDO3397305.1"/>
    </source>
</evidence>
<protein>
    <submittedName>
        <fullName evidence="6">Helix-turn-helix domain-containing protein</fullName>
    </submittedName>
</protein>
<dbReference type="PROSITE" id="PS51118">
    <property type="entry name" value="HTH_HXLR"/>
    <property type="match status" value="1"/>
</dbReference>
<dbReference type="SUPFAM" id="SSF46785">
    <property type="entry name" value="Winged helix' DNA-binding domain"/>
    <property type="match status" value="1"/>
</dbReference>
<keyword evidence="1" id="KW-0805">Transcription regulation</keyword>
<dbReference type="InterPro" id="IPR002577">
    <property type="entry name" value="HTH_HxlR"/>
</dbReference>
<evidence type="ECO:0000313" key="7">
    <source>
        <dbReference type="Proteomes" id="UP001168363"/>
    </source>
</evidence>
<name>A0ABT8TV56_9ACTN</name>
<sequence>MDETQGYCPVFHRAVELIGRRWNGPIIRALLDGADRFGEIRSRIPGLTDRLLAQRLRELEREGVVERACPSSSATTVPHYTLTTKGHSLAPVIESIAQWAAAWEPPGSTSSAQGRSVADSRRR</sequence>
<evidence type="ECO:0000256" key="1">
    <source>
        <dbReference type="ARBA" id="ARBA00023015"/>
    </source>
</evidence>
<evidence type="ECO:0000256" key="4">
    <source>
        <dbReference type="SAM" id="MobiDB-lite"/>
    </source>
</evidence>
<accession>A0ABT8TV56</accession>
<dbReference type="EMBL" id="JAULSC010000019">
    <property type="protein sequence ID" value="MDO3397305.1"/>
    <property type="molecule type" value="Genomic_DNA"/>
</dbReference>